<reference evidence="1" key="1">
    <citation type="submission" date="2023-07" db="EMBL/GenBank/DDBJ databases">
        <authorList>
            <consortium name="AG Swart"/>
            <person name="Singh M."/>
            <person name="Singh A."/>
            <person name="Seah K."/>
            <person name="Emmerich C."/>
        </authorList>
    </citation>
    <scope>NUCLEOTIDE SEQUENCE</scope>
    <source>
        <strain evidence="1">DP1</strain>
    </source>
</reference>
<dbReference type="EMBL" id="CAMPGE010020620">
    <property type="protein sequence ID" value="CAI2378843.1"/>
    <property type="molecule type" value="Genomic_DNA"/>
</dbReference>
<dbReference type="Proteomes" id="UP001295684">
    <property type="component" value="Unassembled WGS sequence"/>
</dbReference>
<name>A0AAD1XTW6_EUPCR</name>
<evidence type="ECO:0000313" key="2">
    <source>
        <dbReference type="Proteomes" id="UP001295684"/>
    </source>
</evidence>
<gene>
    <name evidence="1" type="ORF">ECRASSUSDP1_LOCUS20243</name>
</gene>
<comment type="caution">
    <text evidence="1">The sequence shown here is derived from an EMBL/GenBank/DDBJ whole genome shotgun (WGS) entry which is preliminary data.</text>
</comment>
<dbReference type="AlphaFoldDB" id="A0AAD1XTW6"/>
<evidence type="ECO:0000313" key="1">
    <source>
        <dbReference type="EMBL" id="CAI2378843.1"/>
    </source>
</evidence>
<organism evidence="1 2">
    <name type="scientific">Euplotes crassus</name>
    <dbReference type="NCBI Taxonomy" id="5936"/>
    <lineage>
        <taxon>Eukaryota</taxon>
        <taxon>Sar</taxon>
        <taxon>Alveolata</taxon>
        <taxon>Ciliophora</taxon>
        <taxon>Intramacronucleata</taxon>
        <taxon>Spirotrichea</taxon>
        <taxon>Hypotrichia</taxon>
        <taxon>Euplotida</taxon>
        <taxon>Euplotidae</taxon>
        <taxon>Moneuplotes</taxon>
    </lineage>
</organism>
<sequence>MGCGCSSNIQASLPESGKKYLSKITGFPEENLQNGIVILDMTQDDDHIVLKKLSKIKIPKFGAIKIRKIIREDLQLINQVAVHSIESNLYIFSLQAVESRVPLDSKPLLKLAKNVTQRMTLRNFKMEKSYIAKLIEASFQAGKVSFLNCLFTGESSFDIRTSVNFRIETLCFHNKDEKEKLPLEDIKALVLKMKDTLLIESLRTLSVKSSDDKESIRTVLKENGFQKVDVEDESESE</sequence>
<proteinExistence type="predicted"/>
<keyword evidence="2" id="KW-1185">Reference proteome</keyword>
<accession>A0AAD1XTW6</accession>
<protein>
    <submittedName>
        <fullName evidence="1">Uncharacterized protein</fullName>
    </submittedName>
</protein>